<gene>
    <name evidence="1" type="primary">gb05037</name>
    <name evidence="1" type="ORF">PR202_gb05037</name>
</gene>
<reference evidence="1" key="2">
    <citation type="submission" date="2021-12" db="EMBL/GenBank/DDBJ databases">
        <title>Resequencing data analysis of finger millet.</title>
        <authorList>
            <person name="Hatakeyama M."/>
            <person name="Aluri S."/>
            <person name="Balachadran M.T."/>
            <person name="Sivarajan S.R."/>
            <person name="Poveda L."/>
            <person name="Shimizu-Inatsugi R."/>
            <person name="Schlapbach R."/>
            <person name="Sreeman S.M."/>
            <person name="Shimizu K.K."/>
        </authorList>
    </citation>
    <scope>NUCLEOTIDE SEQUENCE</scope>
</reference>
<dbReference type="PANTHER" id="PTHR36026:SF1">
    <property type="entry name" value="OS05G0542100 PROTEIN"/>
    <property type="match status" value="1"/>
</dbReference>
<evidence type="ECO:0000313" key="1">
    <source>
        <dbReference type="EMBL" id="GJN17929.1"/>
    </source>
</evidence>
<dbReference type="Proteomes" id="UP001054889">
    <property type="component" value="Unassembled WGS sequence"/>
</dbReference>
<protein>
    <submittedName>
        <fullName evidence="1">Uncharacterized protein</fullName>
    </submittedName>
</protein>
<dbReference type="PANTHER" id="PTHR36026">
    <property type="entry name" value="OS05G0542100 PROTEIN"/>
    <property type="match status" value="1"/>
</dbReference>
<accession>A0AAV5E609</accession>
<proteinExistence type="predicted"/>
<evidence type="ECO:0000313" key="2">
    <source>
        <dbReference type="Proteomes" id="UP001054889"/>
    </source>
</evidence>
<organism evidence="1 2">
    <name type="scientific">Eleusine coracana subsp. coracana</name>
    <dbReference type="NCBI Taxonomy" id="191504"/>
    <lineage>
        <taxon>Eukaryota</taxon>
        <taxon>Viridiplantae</taxon>
        <taxon>Streptophyta</taxon>
        <taxon>Embryophyta</taxon>
        <taxon>Tracheophyta</taxon>
        <taxon>Spermatophyta</taxon>
        <taxon>Magnoliopsida</taxon>
        <taxon>Liliopsida</taxon>
        <taxon>Poales</taxon>
        <taxon>Poaceae</taxon>
        <taxon>PACMAD clade</taxon>
        <taxon>Chloridoideae</taxon>
        <taxon>Cynodonteae</taxon>
        <taxon>Eleusininae</taxon>
        <taxon>Eleusine</taxon>
    </lineage>
</organism>
<dbReference type="EMBL" id="BQKI01000073">
    <property type="protein sequence ID" value="GJN17929.1"/>
    <property type="molecule type" value="Genomic_DNA"/>
</dbReference>
<reference evidence="1" key="1">
    <citation type="journal article" date="2018" name="DNA Res.">
        <title>Multiple hybrid de novo genome assembly of finger millet, an orphan allotetraploid crop.</title>
        <authorList>
            <person name="Hatakeyama M."/>
            <person name="Aluri S."/>
            <person name="Balachadran M.T."/>
            <person name="Sivarajan S.R."/>
            <person name="Patrignani A."/>
            <person name="Gruter S."/>
            <person name="Poveda L."/>
            <person name="Shimizu-Inatsugi R."/>
            <person name="Baeten J."/>
            <person name="Francoijs K.J."/>
            <person name="Nataraja K.N."/>
            <person name="Reddy Y.A.N."/>
            <person name="Phadnis S."/>
            <person name="Ravikumar R.L."/>
            <person name="Schlapbach R."/>
            <person name="Sreeman S.M."/>
            <person name="Shimizu K.K."/>
        </authorList>
    </citation>
    <scope>NUCLEOTIDE SEQUENCE</scope>
</reference>
<name>A0AAV5E609_ELECO</name>
<sequence>MGVMGRLRIFVVKEPVVAASCLIAGFGNPLFPHLALRTDSSASALCSCVYVYALRSDLLDAGLFLPAVVRPILDSFETAKQVPQPTLSDCTVCIPFFQSKSCLDELPVGSWDLGGTEVSRSSLFGNMSRPSKCTCPHNMLACCYLEYADRVSFSTSIHEETAKAIRG</sequence>
<keyword evidence="2" id="KW-1185">Reference proteome</keyword>
<comment type="caution">
    <text evidence="1">The sequence shown here is derived from an EMBL/GenBank/DDBJ whole genome shotgun (WGS) entry which is preliminary data.</text>
</comment>
<dbReference type="AlphaFoldDB" id="A0AAV5E609"/>